<evidence type="ECO:0000259" key="22">
    <source>
        <dbReference type="Pfam" id="PF08544"/>
    </source>
</evidence>
<keyword evidence="15" id="KW-0460">Magnesium</keyword>
<dbReference type="InterPro" id="IPR001937">
    <property type="entry name" value="GalP_UDPtransf1"/>
</dbReference>
<dbReference type="PROSITE" id="PS00106">
    <property type="entry name" value="GALACTOKINASE"/>
    <property type="match status" value="1"/>
</dbReference>
<evidence type="ECO:0000256" key="18">
    <source>
        <dbReference type="RuleBase" id="RU000506"/>
    </source>
</evidence>
<evidence type="ECO:0000256" key="7">
    <source>
        <dbReference type="ARBA" id="ARBA00022490"/>
    </source>
</evidence>
<evidence type="ECO:0000256" key="3">
    <source>
        <dbReference type="ARBA" id="ARBA00004947"/>
    </source>
</evidence>
<dbReference type="InterPro" id="IPR005850">
    <property type="entry name" value="GalP_Utransf_C"/>
</dbReference>
<dbReference type="GO" id="GO:0005524">
    <property type="term" value="F:ATP binding"/>
    <property type="evidence" value="ECO:0007669"/>
    <property type="project" value="UniProtKB-UniRule"/>
</dbReference>
<dbReference type="PRINTS" id="PR00473">
    <property type="entry name" value="GALCTOKINASE"/>
</dbReference>
<dbReference type="AlphaFoldDB" id="A0A511YPU7"/>
<evidence type="ECO:0000256" key="5">
    <source>
        <dbReference type="ARBA" id="ARBA00012384"/>
    </source>
</evidence>
<dbReference type="NCBIfam" id="TIGR00131">
    <property type="entry name" value="gal_kin"/>
    <property type="match status" value="1"/>
</dbReference>
<evidence type="ECO:0000256" key="12">
    <source>
        <dbReference type="ARBA" id="ARBA00022777"/>
    </source>
</evidence>
<evidence type="ECO:0000256" key="13">
    <source>
        <dbReference type="ARBA" id="ARBA00022833"/>
    </source>
</evidence>
<dbReference type="Proteomes" id="UP000321863">
    <property type="component" value="Unassembled WGS sequence"/>
</dbReference>
<sequence>MQSKLVNSTCQAFRERFGEDPEHIFMSPGRINIIGEHVDYNDGFVLPAAIDKYVCFAVKLSDSESGEFYAADLGRYFIVNVNDDLKPVPQKWVNYMLGVIDEIKKQGKGIGGFKMAVSSDIPMGAGLSSSAALECGFAFALDSIFQLGIKKEKLALIGQASEHHFAGVKCGIMDQFASVFGKDRKVIKLDCSTLDYSYYDARMDDHCFILFDSRVKHSHLTSGYNDRRNEVDRGIEIIKAGFPEVKGFREVTHEMLEHLRTDLGELIFRRCRYIIEEISRVEAAAVALQDQDFKRLGTLLNETHRGLSQDYEVSCTELDFLVEATLKEKGVCGARMMGGGFGGCSINLVERSKADNVIASVREKYKETFGIDMKVYQVNISEGTHAYDEKQKTAFDRAEHPHRRYNPLLDEWVLVSPQRARRPWQGQQETTAEEIRPEHDDTCYLCPGNTRMNGDVNPDYKGAFVFKNDFPALLSEEVAYENDDQEDLFRIQPERGINRVICFSDNHSLTLPEMETEDIEKVIAVWQEEYKTLGAAEYINHVQIFENKGSVMGCSNPHPHGQVWAQSSIPTQVLRTQQNLKKYYDQHTSTLLEDYLLKEIEKKERIILENDFFVALVPFWAVWPYETMIISKRSIGSIPEFSEEEKKSFAAILKDLTIRYDNLFETSFPYSAGIHQAPTDGEAHPEWHFHMHFYPPLLRSASVKKFMVGYEMLAEAQRDITPEQSAEILRNLPSVHYKTSNARHRYPALDEDPK</sequence>
<protein>
    <recommendedName>
        <fullName evidence="6 18">Galactose-1-phosphate uridylyltransferase</fullName>
        <ecNumber evidence="5 18">2.7.7.12</ecNumber>
    </recommendedName>
</protein>
<evidence type="ECO:0000256" key="9">
    <source>
        <dbReference type="ARBA" id="ARBA00022695"/>
    </source>
</evidence>
<dbReference type="Gene3D" id="3.30.428.10">
    <property type="entry name" value="HIT-like"/>
    <property type="match status" value="2"/>
</dbReference>
<evidence type="ECO:0000256" key="16">
    <source>
        <dbReference type="ARBA" id="ARBA00023144"/>
    </source>
</evidence>
<dbReference type="Gene3D" id="3.30.230.10">
    <property type="match status" value="1"/>
</dbReference>
<comment type="pathway">
    <text evidence="3 18">Carbohydrate metabolism; galactose metabolism.</text>
</comment>
<dbReference type="Pfam" id="PF10509">
    <property type="entry name" value="GalKase_gal_bdg"/>
    <property type="match status" value="1"/>
</dbReference>
<dbReference type="NCBIfam" id="TIGR00209">
    <property type="entry name" value="galT_1"/>
    <property type="match status" value="1"/>
</dbReference>
<accession>A0A511YPU7</accession>
<evidence type="ECO:0000259" key="20">
    <source>
        <dbReference type="Pfam" id="PF01087"/>
    </source>
</evidence>
<dbReference type="PROSITE" id="PS00117">
    <property type="entry name" value="GAL_P_UDP_TRANSF_I"/>
    <property type="match status" value="1"/>
</dbReference>
<dbReference type="Pfam" id="PF08544">
    <property type="entry name" value="GHMP_kinases_C"/>
    <property type="match status" value="1"/>
</dbReference>
<dbReference type="EC" id="2.7.7.12" evidence="5 18"/>
<dbReference type="InterPro" id="IPR019539">
    <property type="entry name" value="GalKase_N"/>
</dbReference>
<keyword evidence="17 18" id="KW-0119">Carbohydrate metabolism</keyword>
<dbReference type="Gene3D" id="3.30.70.890">
    <property type="entry name" value="GHMP kinase, C-terminal domain"/>
    <property type="match status" value="1"/>
</dbReference>
<dbReference type="FunFam" id="3.30.428.10:FF:000002">
    <property type="entry name" value="Galactose-1-phosphate uridylyltransferase"/>
    <property type="match status" value="1"/>
</dbReference>
<evidence type="ECO:0000256" key="11">
    <source>
        <dbReference type="ARBA" id="ARBA00022741"/>
    </source>
</evidence>
<keyword evidence="14" id="KW-0067">ATP-binding</keyword>
<dbReference type="InterPro" id="IPR036265">
    <property type="entry name" value="HIT-like_sf"/>
</dbReference>
<dbReference type="InterPro" id="IPR036554">
    <property type="entry name" value="GHMP_kinase_C_sf"/>
</dbReference>
<dbReference type="InterPro" id="IPR000705">
    <property type="entry name" value="Galactokinase"/>
</dbReference>
<keyword evidence="11" id="KW-0547">Nucleotide-binding</keyword>
<dbReference type="SUPFAM" id="SSF54197">
    <property type="entry name" value="HIT-like"/>
    <property type="match status" value="2"/>
</dbReference>
<feature type="domain" description="GHMP kinase N-terminal" evidence="19">
    <location>
        <begin position="94"/>
        <end position="182"/>
    </location>
</feature>
<keyword evidence="13" id="KW-0862">Zinc</keyword>
<evidence type="ECO:0000256" key="17">
    <source>
        <dbReference type="ARBA" id="ARBA00023277"/>
    </source>
</evidence>
<name>A0A511YPU7_9FLAO</name>
<dbReference type="GO" id="GO:0008108">
    <property type="term" value="F:UDP-glucose:hexose-1-phosphate uridylyltransferase activity"/>
    <property type="evidence" value="ECO:0007669"/>
    <property type="project" value="UniProtKB-UniRule"/>
</dbReference>
<evidence type="ECO:0000256" key="2">
    <source>
        <dbReference type="ARBA" id="ARBA00001947"/>
    </source>
</evidence>
<keyword evidence="12" id="KW-0418">Kinase</keyword>
<evidence type="ECO:0000259" key="23">
    <source>
        <dbReference type="Pfam" id="PF10509"/>
    </source>
</evidence>
<evidence type="ECO:0000259" key="19">
    <source>
        <dbReference type="Pfam" id="PF00288"/>
    </source>
</evidence>
<dbReference type="PROSITE" id="PS00627">
    <property type="entry name" value="GHMP_KINASES_ATP"/>
    <property type="match status" value="1"/>
</dbReference>
<proteinExistence type="inferred from homology"/>
<keyword evidence="16 18" id="KW-0299">Galactose metabolism</keyword>
<keyword evidence="7" id="KW-0963">Cytoplasm</keyword>
<organism evidence="24 25">
    <name type="scientific">Chryseobacterium hagamense</name>
    <dbReference type="NCBI Taxonomy" id="395935"/>
    <lineage>
        <taxon>Bacteria</taxon>
        <taxon>Pseudomonadati</taxon>
        <taxon>Bacteroidota</taxon>
        <taxon>Flavobacteriia</taxon>
        <taxon>Flavobacteriales</taxon>
        <taxon>Weeksellaceae</taxon>
        <taxon>Chryseobacterium group</taxon>
        <taxon>Chryseobacterium</taxon>
    </lineage>
</organism>
<comment type="caution">
    <text evidence="24">The sequence shown here is derived from an EMBL/GenBank/DDBJ whole genome shotgun (WGS) entry which is preliminary data.</text>
</comment>
<evidence type="ECO:0000256" key="8">
    <source>
        <dbReference type="ARBA" id="ARBA00022679"/>
    </source>
</evidence>
<evidence type="ECO:0000256" key="15">
    <source>
        <dbReference type="ARBA" id="ARBA00022842"/>
    </source>
</evidence>
<dbReference type="UniPathway" id="UPA00214"/>
<gene>
    <name evidence="24" type="ORF">CHA01nite_29670</name>
</gene>
<evidence type="ECO:0000256" key="14">
    <source>
        <dbReference type="ARBA" id="ARBA00022840"/>
    </source>
</evidence>
<dbReference type="PANTHER" id="PTHR11943">
    <property type="entry name" value="GALACTOSE-1-PHOSPHATE URIDYLYLTRANSFERASE"/>
    <property type="match status" value="1"/>
</dbReference>
<feature type="domain" description="Galactokinase N-terminal" evidence="23">
    <location>
        <begin position="11"/>
        <end position="59"/>
    </location>
</feature>
<dbReference type="OrthoDB" id="9769064at2"/>
<dbReference type="EMBL" id="BJYJ01000020">
    <property type="protein sequence ID" value="GEN77227.1"/>
    <property type="molecule type" value="Genomic_DNA"/>
</dbReference>
<evidence type="ECO:0000259" key="21">
    <source>
        <dbReference type="Pfam" id="PF02744"/>
    </source>
</evidence>
<dbReference type="SUPFAM" id="SSF55060">
    <property type="entry name" value="GHMP Kinase, C-terminal domain"/>
    <property type="match status" value="1"/>
</dbReference>
<comment type="similarity">
    <text evidence="4 18">Belongs to the galactose-1-phosphate uridylyltransferase type 1 family.</text>
</comment>
<evidence type="ECO:0000313" key="25">
    <source>
        <dbReference type="Proteomes" id="UP000321863"/>
    </source>
</evidence>
<dbReference type="CDD" id="cd00608">
    <property type="entry name" value="GalT"/>
    <property type="match status" value="1"/>
</dbReference>
<feature type="domain" description="Galactose-1-phosphate uridyl transferase N-terminal" evidence="20">
    <location>
        <begin position="395"/>
        <end position="570"/>
    </location>
</feature>
<evidence type="ECO:0000256" key="6">
    <source>
        <dbReference type="ARBA" id="ARBA00016340"/>
    </source>
</evidence>
<evidence type="ECO:0000256" key="4">
    <source>
        <dbReference type="ARBA" id="ARBA00010951"/>
    </source>
</evidence>
<dbReference type="PANTHER" id="PTHR11943:SF1">
    <property type="entry name" value="GALACTOSE-1-PHOSPHATE URIDYLYLTRANSFERASE"/>
    <property type="match status" value="1"/>
</dbReference>
<dbReference type="Pfam" id="PF02744">
    <property type="entry name" value="GalP_UDP_tr_C"/>
    <property type="match status" value="1"/>
</dbReference>
<dbReference type="Pfam" id="PF01087">
    <property type="entry name" value="GalP_UDP_transf"/>
    <property type="match status" value="1"/>
</dbReference>
<dbReference type="GO" id="GO:0008270">
    <property type="term" value="F:zinc ion binding"/>
    <property type="evidence" value="ECO:0007669"/>
    <property type="project" value="InterPro"/>
</dbReference>
<dbReference type="GO" id="GO:0004335">
    <property type="term" value="F:galactokinase activity"/>
    <property type="evidence" value="ECO:0007669"/>
    <property type="project" value="UniProtKB-UniRule"/>
</dbReference>
<dbReference type="InterPro" id="IPR020568">
    <property type="entry name" value="Ribosomal_Su5_D2-typ_SF"/>
</dbReference>
<dbReference type="InterPro" id="IPR013750">
    <property type="entry name" value="GHMP_kinase_C_dom"/>
</dbReference>
<dbReference type="InterPro" id="IPR019779">
    <property type="entry name" value="GalP_UDPtransf1_His-AS"/>
</dbReference>
<reference evidence="24 25" key="1">
    <citation type="submission" date="2019-07" db="EMBL/GenBank/DDBJ databases">
        <title>Whole genome shotgun sequence of Chryseobacterium hagamense NBRC 105253.</title>
        <authorList>
            <person name="Hosoyama A."/>
            <person name="Uohara A."/>
            <person name="Ohji S."/>
            <person name="Ichikawa N."/>
        </authorList>
    </citation>
    <scope>NUCLEOTIDE SEQUENCE [LARGE SCALE GENOMIC DNA]</scope>
    <source>
        <strain evidence="24 25">NBRC 105253</strain>
    </source>
</reference>
<keyword evidence="10 18" id="KW-0479">Metal-binding</keyword>
<comment type="cofactor">
    <cofactor evidence="2">
        <name>Zn(2+)</name>
        <dbReference type="ChEBI" id="CHEBI:29105"/>
    </cofactor>
</comment>
<feature type="domain" description="Galactose-1-phosphate uridyl transferase C-terminal" evidence="21">
    <location>
        <begin position="578"/>
        <end position="739"/>
    </location>
</feature>
<keyword evidence="9 18" id="KW-0548">Nucleotidyltransferase</keyword>
<dbReference type="FunFam" id="3.30.230.10:FF:000017">
    <property type="entry name" value="Galactokinase"/>
    <property type="match status" value="1"/>
</dbReference>
<dbReference type="InterPro" id="IPR019741">
    <property type="entry name" value="Galactokinase_CS"/>
</dbReference>
<dbReference type="GO" id="GO:0033499">
    <property type="term" value="P:galactose catabolic process via UDP-galactose, Leloir pathway"/>
    <property type="evidence" value="ECO:0007669"/>
    <property type="project" value="TreeGrafter"/>
</dbReference>
<evidence type="ECO:0000256" key="1">
    <source>
        <dbReference type="ARBA" id="ARBA00001107"/>
    </source>
</evidence>
<dbReference type="SUPFAM" id="SSF54211">
    <property type="entry name" value="Ribosomal protein S5 domain 2-like"/>
    <property type="match status" value="1"/>
</dbReference>
<evidence type="ECO:0000313" key="24">
    <source>
        <dbReference type="EMBL" id="GEN77227.1"/>
    </source>
</evidence>
<dbReference type="InterPro" id="IPR006204">
    <property type="entry name" value="GHMP_kinase_N_dom"/>
</dbReference>
<dbReference type="InterPro" id="IPR005849">
    <property type="entry name" value="GalP_Utransf_N"/>
</dbReference>
<keyword evidence="8 18" id="KW-0808">Transferase</keyword>
<dbReference type="InterPro" id="IPR014721">
    <property type="entry name" value="Ribsml_uS5_D2-typ_fold_subgr"/>
</dbReference>
<feature type="domain" description="GHMP kinase C-terminal" evidence="22">
    <location>
        <begin position="285"/>
        <end position="366"/>
    </location>
</feature>
<dbReference type="PRINTS" id="PR00959">
    <property type="entry name" value="MEVGALKINASE"/>
</dbReference>
<dbReference type="Pfam" id="PF00288">
    <property type="entry name" value="GHMP_kinases_N"/>
    <property type="match status" value="1"/>
</dbReference>
<dbReference type="NCBIfam" id="NF008724">
    <property type="entry name" value="PRK11720.1"/>
    <property type="match status" value="1"/>
</dbReference>
<comment type="catalytic activity">
    <reaction evidence="1 18">
        <text>alpha-D-galactose 1-phosphate + UDP-alpha-D-glucose = alpha-D-glucose 1-phosphate + UDP-alpha-D-galactose</text>
        <dbReference type="Rhea" id="RHEA:13989"/>
        <dbReference type="ChEBI" id="CHEBI:58336"/>
        <dbReference type="ChEBI" id="CHEBI:58601"/>
        <dbReference type="ChEBI" id="CHEBI:58885"/>
        <dbReference type="ChEBI" id="CHEBI:66914"/>
        <dbReference type="EC" id="2.7.7.12"/>
    </reaction>
</comment>
<dbReference type="FunFam" id="3.30.70.890:FF:000001">
    <property type="entry name" value="Galactokinase"/>
    <property type="match status" value="1"/>
</dbReference>
<dbReference type="GO" id="GO:0005737">
    <property type="term" value="C:cytoplasm"/>
    <property type="evidence" value="ECO:0007669"/>
    <property type="project" value="TreeGrafter"/>
</dbReference>
<keyword evidence="25" id="KW-1185">Reference proteome</keyword>
<dbReference type="FunFam" id="3.30.428.10:FF:000001">
    <property type="entry name" value="Galactose-1-phosphate uridylyltransferase"/>
    <property type="match status" value="1"/>
</dbReference>
<evidence type="ECO:0000256" key="10">
    <source>
        <dbReference type="ARBA" id="ARBA00022723"/>
    </source>
</evidence>
<dbReference type="InterPro" id="IPR006203">
    <property type="entry name" value="GHMP_knse_ATP-bd_CS"/>
</dbReference>